<evidence type="ECO:0000256" key="2">
    <source>
        <dbReference type="SAM" id="MobiDB-lite"/>
    </source>
</evidence>
<evidence type="ECO:0000313" key="3">
    <source>
        <dbReference type="EMBL" id="MEE3718494.1"/>
    </source>
</evidence>
<dbReference type="RefSeq" id="WP_330484927.1">
    <property type="nucleotide sequence ID" value="NZ_JAZBJZ010000080.1"/>
</dbReference>
<name>A0AAW9PTF3_9CYAN</name>
<proteinExistence type="predicted"/>
<feature type="coiled-coil region" evidence="1">
    <location>
        <begin position="183"/>
        <end position="355"/>
    </location>
</feature>
<accession>A0AAW9PTF3</accession>
<dbReference type="AlphaFoldDB" id="A0AAW9PTF3"/>
<dbReference type="EMBL" id="JAZBJZ010000080">
    <property type="protein sequence ID" value="MEE3718494.1"/>
    <property type="molecule type" value="Genomic_DNA"/>
</dbReference>
<evidence type="ECO:0000256" key="1">
    <source>
        <dbReference type="SAM" id="Coils"/>
    </source>
</evidence>
<comment type="caution">
    <text evidence="3">The sequence shown here is derived from an EMBL/GenBank/DDBJ whole genome shotgun (WGS) entry which is preliminary data.</text>
</comment>
<dbReference type="Proteomes" id="UP001333818">
    <property type="component" value="Unassembled WGS sequence"/>
</dbReference>
<organism evidence="3 4">
    <name type="scientific">Tumidithrix elongata BACA0141</name>
    <dbReference type="NCBI Taxonomy" id="2716417"/>
    <lineage>
        <taxon>Bacteria</taxon>
        <taxon>Bacillati</taxon>
        <taxon>Cyanobacteriota</taxon>
        <taxon>Cyanophyceae</taxon>
        <taxon>Pseudanabaenales</taxon>
        <taxon>Pseudanabaenaceae</taxon>
        <taxon>Tumidithrix</taxon>
        <taxon>Tumidithrix elongata</taxon>
    </lineage>
</organism>
<gene>
    <name evidence="3" type="ORF">V2H45_17270</name>
</gene>
<feature type="coiled-coil region" evidence="1">
    <location>
        <begin position="123"/>
        <end position="157"/>
    </location>
</feature>
<protein>
    <submittedName>
        <fullName evidence="3">Uncharacterized protein</fullName>
    </submittedName>
</protein>
<keyword evidence="4" id="KW-1185">Reference proteome</keyword>
<reference evidence="3" key="1">
    <citation type="submission" date="2024-01" db="EMBL/GenBank/DDBJ databases">
        <title>Bank of Algae and Cyanobacteria of the Azores (BACA) strain genomes.</title>
        <authorList>
            <person name="Luz R."/>
            <person name="Cordeiro R."/>
            <person name="Fonseca A."/>
            <person name="Goncalves V."/>
        </authorList>
    </citation>
    <scope>NUCLEOTIDE SEQUENCE</scope>
    <source>
        <strain evidence="3">BACA0141</strain>
    </source>
</reference>
<keyword evidence="1" id="KW-0175">Coiled coil</keyword>
<evidence type="ECO:0000313" key="4">
    <source>
        <dbReference type="Proteomes" id="UP001333818"/>
    </source>
</evidence>
<sequence>MAESNLARSLFSGTASPAPRKKIVRNNTQESQTPPSSEVEVETAIAQDRATPNIPLETVKEPVKAVAKKTVREIPVESIAIAASNDLPVNDLPVSDLPVSDLPIDITTELTLDLPSNSLTDSESEINFKAELLEIELEALKQEIAELRQNTSDRESQDAFKQEYIQQLEAEIQQTQSSHTHAIGILKSQLEQAESTAQALQTSLTTQLEQNSQQQQEMLARIAQAENAAQLAVSQENFGATEKIEQLQLEVDRLTAGEQHLKEVLETTRVSLSECTKNLQSLHIQLSETQRQKEELESQLVRHVGIQALLQQSLHSSESEQAIAASRTQELEQQVRELQEQVLKQAGQASEYEAAVQHWKEQSVRHQHHALQLSAAIERLLEGKQNSKVVHSPDETPQRAEVQQFGQERPLASVGRAMVELPAFLVRSR</sequence>
<feature type="compositionally biased region" description="Polar residues" evidence="2">
    <location>
        <begin position="25"/>
        <end position="36"/>
    </location>
</feature>
<feature type="region of interest" description="Disordered" evidence="2">
    <location>
        <begin position="1"/>
        <end position="42"/>
    </location>
</feature>